<comment type="caution">
    <text evidence="1">The sequence shown here is derived from an EMBL/GenBank/DDBJ whole genome shotgun (WGS) entry which is preliminary data.</text>
</comment>
<gene>
    <name evidence="1" type="ORF">RFM68_21690</name>
</gene>
<sequence>MANGWRRDRLPDIVRSMASRPRHEALRGLVTELLREGFGAAFSELEHERYLVDNSGRIDVAWGATVIELKSDLRREERDVVARMPHYLADASRGSAPGRTTVGLATDGATLLAYTLSHGTLAPIGRYDVDVEHPNGC</sequence>
<dbReference type="Proteomes" id="UP001276840">
    <property type="component" value="Unassembled WGS sequence"/>
</dbReference>
<keyword evidence="2" id="KW-1185">Reference proteome</keyword>
<accession>A0ABU4ZP12</accession>
<dbReference type="RefSeq" id="WP_320235055.1">
    <property type="nucleotide sequence ID" value="NZ_JAVIJF010000016.1"/>
</dbReference>
<evidence type="ECO:0000313" key="2">
    <source>
        <dbReference type="Proteomes" id="UP001276840"/>
    </source>
</evidence>
<reference evidence="1 2" key="1">
    <citation type="submission" date="2023-08" db="EMBL/GenBank/DDBJ databases">
        <title>Implementing the SeqCode for naming new Mesorhizobium species isolated from Vachellia karroo root nodules.</title>
        <authorList>
            <person name="Van Lill M."/>
        </authorList>
    </citation>
    <scope>NUCLEOTIDE SEQUENCE [LARGE SCALE GENOMIC DNA]</scope>
    <source>
        <strain evidence="1 2">MSK 1335</strain>
    </source>
</reference>
<evidence type="ECO:0008006" key="3">
    <source>
        <dbReference type="Google" id="ProtNLM"/>
    </source>
</evidence>
<dbReference type="EMBL" id="JAVIJF010000016">
    <property type="protein sequence ID" value="MDX8527116.1"/>
    <property type="molecule type" value="Genomic_DNA"/>
</dbReference>
<evidence type="ECO:0000313" key="1">
    <source>
        <dbReference type="EMBL" id="MDX8527116.1"/>
    </source>
</evidence>
<name>A0ABU4ZP12_9HYPH</name>
<proteinExistence type="predicted"/>
<organism evidence="1 2">
    <name type="scientific">Mesorhizobium montanum</name>
    <dbReference type="NCBI Taxonomy" id="3072323"/>
    <lineage>
        <taxon>Bacteria</taxon>
        <taxon>Pseudomonadati</taxon>
        <taxon>Pseudomonadota</taxon>
        <taxon>Alphaproteobacteria</taxon>
        <taxon>Hyphomicrobiales</taxon>
        <taxon>Phyllobacteriaceae</taxon>
        <taxon>Mesorhizobium</taxon>
    </lineage>
</organism>
<protein>
    <recommendedName>
        <fullName evidence="3">Type I restriction enzyme R protein N-terminal domain-containing protein</fullName>
    </recommendedName>
</protein>